<evidence type="ECO:0000256" key="1">
    <source>
        <dbReference type="ARBA" id="ARBA00023239"/>
    </source>
</evidence>
<dbReference type="InterPro" id="IPR006680">
    <property type="entry name" value="Amidohydro-rel"/>
</dbReference>
<dbReference type="PANTHER" id="PTHR21240:SF28">
    <property type="entry name" value="ISO-OROTATE DECARBOXYLASE (EUROFUNG)"/>
    <property type="match status" value="1"/>
</dbReference>
<dbReference type="InterPro" id="IPR032466">
    <property type="entry name" value="Metal_Hydrolase"/>
</dbReference>
<keyword evidence="4" id="KW-1185">Reference proteome</keyword>
<dbReference type="InterPro" id="IPR032465">
    <property type="entry name" value="ACMSD"/>
</dbReference>
<reference evidence="3" key="1">
    <citation type="journal article" date="2014" name="Int. J. Syst. Evol. Microbiol.">
        <title>Complete genome sequence of Corynebacterium casei LMG S-19264T (=DSM 44701T), isolated from a smear-ripened cheese.</title>
        <authorList>
            <consortium name="US DOE Joint Genome Institute (JGI-PGF)"/>
            <person name="Walter F."/>
            <person name="Albersmeier A."/>
            <person name="Kalinowski J."/>
            <person name="Ruckert C."/>
        </authorList>
    </citation>
    <scope>NUCLEOTIDE SEQUENCE</scope>
    <source>
        <strain evidence="3">CGMCC 4.7368</strain>
    </source>
</reference>
<keyword evidence="1" id="KW-0456">Lyase</keyword>
<organism evidence="3 4">
    <name type="scientific">Nonomuraea cavernae</name>
    <dbReference type="NCBI Taxonomy" id="2045107"/>
    <lineage>
        <taxon>Bacteria</taxon>
        <taxon>Bacillati</taxon>
        <taxon>Actinomycetota</taxon>
        <taxon>Actinomycetes</taxon>
        <taxon>Streptosporangiales</taxon>
        <taxon>Streptosporangiaceae</taxon>
        <taxon>Nonomuraea</taxon>
    </lineage>
</organism>
<dbReference type="PANTHER" id="PTHR21240">
    <property type="entry name" value="2-AMINO-3-CARBOXYLMUCONATE-6-SEMIALDEHYDE DECARBOXYLASE"/>
    <property type="match status" value="1"/>
</dbReference>
<dbReference type="AlphaFoldDB" id="A0A918DQC2"/>
<dbReference type="SUPFAM" id="SSF51556">
    <property type="entry name" value="Metallo-dependent hydrolases"/>
    <property type="match status" value="1"/>
</dbReference>
<name>A0A918DQC2_9ACTN</name>
<dbReference type="GO" id="GO:0019748">
    <property type="term" value="P:secondary metabolic process"/>
    <property type="evidence" value="ECO:0007669"/>
    <property type="project" value="TreeGrafter"/>
</dbReference>
<dbReference type="Gene3D" id="3.20.20.140">
    <property type="entry name" value="Metal-dependent hydrolases"/>
    <property type="match status" value="1"/>
</dbReference>
<proteinExistence type="predicted"/>
<dbReference type="EMBL" id="BMNH01000030">
    <property type="protein sequence ID" value="GGO79887.1"/>
    <property type="molecule type" value="Genomic_DNA"/>
</dbReference>
<evidence type="ECO:0000313" key="4">
    <source>
        <dbReference type="Proteomes" id="UP000646523"/>
    </source>
</evidence>
<feature type="domain" description="Amidohydrolase-related" evidence="2">
    <location>
        <begin position="16"/>
        <end position="340"/>
    </location>
</feature>
<comment type="caution">
    <text evidence="3">The sequence shown here is derived from an EMBL/GenBank/DDBJ whole genome shotgun (WGS) entry which is preliminary data.</text>
</comment>
<accession>A0A918DQC2</accession>
<dbReference type="GO" id="GO:0016831">
    <property type="term" value="F:carboxy-lyase activity"/>
    <property type="evidence" value="ECO:0007669"/>
    <property type="project" value="InterPro"/>
</dbReference>
<evidence type="ECO:0000259" key="2">
    <source>
        <dbReference type="Pfam" id="PF04909"/>
    </source>
</evidence>
<dbReference type="RefSeq" id="WP_225263993.1">
    <property type="nucleotide sequence ID" value="NZ_BMNH01000030.1"/>
</dbReference>
<gene>
    <name evidence="3" type="ORF">GCM10012289_65250</name>
</gene>
<dbReference type="GO" id="GO:0016787">
    <property type="term" value="F:hydrolase activity"/>
    <property type="evidence" value="ECO:0007669"/>
    <property type="project" value="InterPro"/>
</dbReference>
<reference evidence="3" key="2">
    <citation type="submission" date="2020-09" db="EMBL/GenBank/DDBJ databases">
        <authorList>
            <person name="Sun Q."/>
            <person name="Zhou Y."/>
        </authorList>
    </citation>
    <scope>NUCLEOTIDE SEQUENCE</scope>
    <source>
        <strain evidence="3">CGMCC 4.7368</strain>
    </source>
</reference>
<dbReference type="GO" id="GO:0005737">
    <property type="term" value="C:cytoplasm"/>
    <property type="evidence" value="ECO:0007669"/>
    <property type="project" value="TreeGrafter"/>
</dbReference>
<evidence type="ECO:0000313" key="3">
    <source>
        <dbReference type="EMBL" id="GGO79887.1"/>
    </source>
</evidence>
<protein>
    <submittedName>
        <fullName evidence="3">Amidohydrolase</fullName>
    </submittedName>
</protein>
<sequence length="341" mass="36380">MTDHDQSVPTRDPAVIDVHAHAVLPMTQGAAGAAGPELGSAPDGRPFYRVGEYVLHGVRYEGSAFMDVNVRIDGMDAAGIHRQLLSPNPLTYFNDLDPATAVRYCRAHNDALAELVGAHPGRLMGAAQLPLRDVGASVAELERAVRDLGLLAAYIDTDPGRPLDDPAMDALYEAAVGLDVPVFVHPTPIGAGGPPDDPRLRRFDLDLLFGFAYDETLAVAALVFGGVLDRHPRLDVCLSHGGGALAYVAGRFARAVAAPRPWVPGFLLENGIEPYLRRLWLDTHVHSGRSLELLVDVVGTDRLVFGTNFAGWDAGGARVTDEVGDLMPVLSGNAARLLRLA</sequence>
<dbReference type="Pfam" id="PF04909">
    <property type="entry name" value="Amidohydro_2"/>
    <property type="match status" value="1"/>
</dbReference>
<dbReference type="Proteomes" id="UP000646523">
    <property type="component" value="Unassembled WGS sequence"/>
</dbReference>